<dbReference type="AlphaFoldDB" id="Q45776"/>
<name>Q45776_BACT4</name>
<dbReference type="PIR" id="I40576">
    <property type="entry name" value="I40576"/>
</dbReference>
<dbReference type="GO" id="GO:0003677">
    <property type="term" value="F:DNA binding"/>
    <property type="evidence" value="ECO:0007669"/>
    <property type="project" value="InterPro"/>
</dbReference>
<evidence type="ECO:0000259" key="1">
    <source>
        <dbReference type="Pfam" id="PF01609"/>
    </source>
</evidence>
<dbReference type="GO" id="GO:0006313">
    <property type="term" value="P:DNA transposition"/>
    <property type="evidence" value="ECO:0007669"/>
    <property type="project" value="InterPro"/>
</dbReference>
<reference evidence="2" key="1">
    <citation type="journal article" date="1995" name="Microbiology">
        <title>Plasmids pIP419 and pIP421 from Bacteroides: 5-nitroimidazole resistance genes and their upstream insertion sequence elements.</title>
        <authorList>
            <person name="Trinh S."/>
            <person name="Haggoud A."/>
            <person name="Reysset G."/>
            <person name="Sebald M."/>
        </authorList>
    </citation>
    <scope>NUCLEOTIDE SEQUENCE</scope>
    <source>
        <strain evidence="2">BT13</strain>
    </source>
</reference>
<feature type="domain" description="Transposase IS4-like" evidence="1">
    <location>
        <begin position="1"/>
        <end position="131"/>
    </location>
</feature>
<accession>Q45776</accession>
<evidence type="ECO:0000313" key="2">
    <source>
        <dbReference type="EMBL" id="CAA54267.1"/>
    </source>
</evidence>
<organism evidence="2">
    <name type="scientific">Bacteroides thetaiotaomicron</name>
    <dbReference type="NCBI Taxonomy" id="818"/>
    <lineage>
        <taxon>Bacteria</taxon>
        <taxon>Pseudomonadati</taxon>
        <taxon>Bacteroidota</taxon>
        <taxon>Bacteroidia</taxon>
        <taxon>Bacteroidales</taxon>
        <taxon>Bacteroidaceae</taxon>
        <taxon>Bacteroides</taxon>
    </lineage>
</organism>
<sequence length="213" mass="25343">MDCGSCSEEIVDVVKDHCNHFYIRANRCSAFYDDMFILRGWRTEEINGIEFELNSIIVEKWKGKPYRLVVQRQRRTDKTQELWEGEYTYRYILTNDFESDVRDIVEFYNLRGGKERIFDEMNNGFGWKRLPKSFLAEKYGLSADDRTDKELLQNHYPQNECKGIRTQQTSRIKAFVFKYVSVVAKWIKTSRMHMLNIYTGNRAYENVFKGGAD</sequence>
<dbReference type="EMBL" id="X76948">
    <property type="protein sequence ID" value="CAA54267.1"/>
    <property type="molecule type" value="Genomic_DNA"/>
</dbReference>
<dbReference type="GO" id="GO:0004803">
    <property type="term" value="F:transposase activity"/>
    <property type="evidence" value="ECO:0007669"/>
    <property type="project" value="InterPro"/>
</dbReference>
<protein>
    <submittedName>
        <fullName evidence="2">B.thetaioaomicron nimC gene and IS-1170</fullName>
    </submittedName>
</protein>
<proteinExistence type="predicted"/>
<dbReference type="Pfam" id="PF01609">
    <property type="entry name" value="DDE_Tnp_1"/>
    <property type="match status" value="1"/>
</dbReference>
<dbReference type="InterPro" id="IPR002559">
    <property type="entry name" value="Transposase_11"/>
</dbReference>